<dbReference type="Pfam" id="PF05016">
    <property type="entry name" value="ParE_toxin"/>
    <property type="match status" value="1"/>
</dbReference>
<evidence type="ECO:0000313" key="3">
    <source>
        <dbReference type="Proteomes" id="UP001652394"/>
    </source>
</evidence>
<evidence type="ECO:0000256" key="1">
    <source>
        <dbReference type="ARBA" id="ARBA00022649"/>
    </source>
</evidence>
<dbReference type="RefSeq" id="WP_059067788.1">
    <property type="nucleotide sequence ID" value="NZ_JAOQJX010000009.1"/>
</dbReference>
<sequence length="112" mass="13386">MIFDVKLSKQADSDLRNIYEYIAFELQAPENADGQLNQLEKMILSLEEMPERFRRYEKEPWRSQGLRIVPVDNYLVVYIPEIDIQRVTVIRVLYGRRNVDEELRLHTTITTE</sequence>
<keyword evidence="3" id="KW-1185">Reference proteome</keyword>
<accession>A0ABT2TBD6</accession>
<keyword evidence="1" id="KW-1277">Toxin-antitoxin system</keyword>
<gene>
    <name evidence="2" type="ORF">OCV51_07810</name>
</gene>
<evidence type="ECO:0000313" key="2">
    <source>
        <dbReference type="EMBL" id="MCU6747560.1"/>
    </source>
</evidence>
<protein>
    <submittedName>
        <fullName evidence="2">Type II toxin-antitoxin system RelE/ParE family toxin</fullName>
    </submittedName>
</protein>
<organism evidence="2 3">
    <name type="scientific">Faecalicatena acetigenes</name>
    <dbReference type="NCBI Taxonomy" id="2981790"/>
    <lineage>
        <taxon>Bacteria</taxon>
        <taxon>Bacillati</taxon>
        <taxon>Bacillota</taxon>
        <taxon>Clostridia</taxon>
        <taxon>Lachnospirales</taxon>
        <taxon>Lachnospiraceae</taxon>
        <taxon>Faecalicatena</taxon>
    </lineage>
</organism>
<reference evidence="2 3" key="1">
    <citation type="journal article" date="2021" name="ISME Commun">
        <title>Automated analysis of genomic sequences facilitates high-throughput and comprehensive description of bacteria.</title>
        <authorList>
            <person name="Hitch T.C.A."/>
        </authorList>
    </citation>
    <scope>NUCLEOTIDE SEQUENCE [LARGE SCALE GENOMIC DNA]</scope>
    <source>
        <strain evidence="2 3">H2_18</strain>
    </source>
</reference>
<name>A0ABT2TBD6_9FIRM</name>
<dbReference type="Gene3D" id="3.30.2310.20">
    <property type="entry name" value="RelE-like"/>
    <property type="match status" value="1"/>
</dbReference>
<dbReference type="Proteomes" id="UP001652394">
    <property type="component" value="Unassembled WGS sequence"/>
</dbReference>
<dbReference type="InterPro" id="IPR035093">
    <property type="entry name" value="RelE/ParE_toxin_dom_sf"/>
</dbReference>
<dbReference type="EMBL" id="JAOQJX010000009">
    <property type="protein sequence ID" value="MCU6747560.1"/>
    <property type="molecule type" value="Genomic_DNA"/>
</dbReference>
<proteinExistence type="predicted"/>
<dbReference type="InterPro" id="IPR007712">
    <property type="entry name" value="RelE/ParE_toxin"/>
</dbReference>
<comment type="caution">
    <text evidence="2">The sequence shown here is derived from an EMBL/GenBank/DDBJ whole genome shotgun (WGS) entry which is preliminary data.</text>
</comment>